<evidence type="ECO:0000256" key="7">
    <source>
        <dbReference type="PROSITE-ProRule" id="PRU00283"/>
    </source>
</evidence>
<organism evidence="11">
    <name type="scientific">Opuntia streptacantha</name>
    <name type="common">Prickly pear cactus</name>
    <name type="synonym">Opuntia cardona</name>
    <dbReference type="NCBI Taxonomy" id="393608"/>
    <lineage>
        <taxon>Eukaryota</taxon>
        <taxon>Viridiplantae</taxon>
        <taxon>Streptophyta</taxon>
        <taxon>Embryophyta</taxon>
        <taxon>Tracheophyta</taxon>
        <taxon>Spermatophyta</taxon>
        <taxon>Magnoliopsida</taxon>
        <taxon>eudicotyledons</taxon>
        <taxon>Gunneridae</taxon>
        <taxon>Pentapetalae</taxon>
        <taxon>Caryophyllales</taxon>
        <taxon>Cactineae</taxon>
        <taxon>Cactaceae</taxon>
        <taxon>Opuntioideae</taxon>
        <taxon>Opuntia</taxon>
    </lineage>
</organism>
<sequence>MVIPAVKDQIPSPFENGMAALKIPDGKNGIFLTPELPCPPTLPTICTDANAVPEHTESELDQLVTNLEEEIVALSAKHKCYNEKRRGLLNKILDIKGSIRVFCRIRPFSWSNGRRNEEPILADSQKIVVKSAGSKKEFDFDKVFCENSKQEDVFLEVEPILRSALDGHNVCVLAYGQTGTGKTFTMEGTKDQPGVVPRALKELFMQASLENSASVTFSISMLEVYMGNLKDLLAERPVRRVYEPISRCNLNIQVDAKGGVEIEGLTEVPVSDFKKAIWWYNKGRRARATSFTNVNDASSRSHCLTRITISHHGEAAEGETRVSKLWMVDLGGSERLLKTGAKGLTLDEGRAINLSLSALGDVIAALRRRRSHVPYRNSKLTQILRDSLGNGSKVLMLVHISPYEEDLAETVCSISFAKRARAVESNHELPQDIRRQRENRILELSKEMREAEEECLRIKNQLKKAEFLLAENKRLRSGTCKLADDEENTPESAKSSLKEVVDSPDDPEKATRKKSLPHFMISTVASRHRQSSVDRETHFTARVLRSGTRSSMHLSASQSLSFLDSRLKTVLRNRNTMHNDKSVKEVLNENPNCNTVETKPSSMPCSKTVACSHPNTRTTFPRHRRRMSDLI</sequence>
<dbReference type="GO" id="GO:0007018">
    <property type="term" value="P:microtubule-based movement"/>
    <property type="evidence" value="ECO:0007669"/>
    <property type="project" value="InterPro"/>
</dbReference>
<evidence type="ECO:0000256" key="3">
    <source>
        <dbReference type="ARBA" id="ARBA00022741"/>
    </source>
</evidence>
<feature type="coiled-coil region" evidence="8">
    <location>
        <begin position="434"/>
        <end position="468"/>
    </location>
</feature>
<dbReference type="Gene3D" id="3.40.850.10">
    <property type="entry name" value="Kinesin motor domain"/>
    <property type="match status" value="1"/>
</dbReference>
<evidence type="ECO:0000256" key="9">
    <source>
        <dbReference type="SAM" id="MobiDB-lite"/>
    </source>
</evidence>
<evidence type="ECO:0000256" key="8">
    <source>
        <dbReference type="SAM" id="Coils"/>
    </source>
</evidence>
<protein>
    <submittedName>
        <fullName evidence="11">Adenosinetriphosphatase</fullName>
        <ecNumber evidence="11">3.6.1.3</ecNumber>
    </submittedName>
</protein>
<evidence type="ECO:0000256" key="6">
    <source>
        <dbReference type="ARBA" id="ARBA00023175"/>
    </source>
</evidence>
<evidence type="ECO:0000313" key="11">
    <source>
        <dbReference type="EMBL" id="MBA4663166.1"/>
    </source>
</evidence>
<dbReference type="PANTHER" id="PTHR47972">
    <property type="entry name" value="KINESIN-LIKE PROTEIN KLP-3"/>
    <property type="match status" value="1"/>
</dbReference>
<dbReference type="FunFam" id="3.40.850.10:FF:000074">
    <property type="entry name" value="p-loop containing nucleoside triphosphate hydrolase superfamily protein"/>
    <property type="match status" value="1"/>
</dbReference>
<feature type="domain" description="Kinesin motor" evidence="10">
    <location>
        <begin position="98"/>
        <end position="423"/>
    </location>
</feature>
<keyword evidence="6 7" id="KW-0505">Motor protein</keyword>
<dbReference type="SMART" id="SM00129">
    <property type="entry name" value="KISc"/>
    <property type="match status" value="1"/>
</dbReference>
<dbReference type="PANTHER" id="PTHR47972:SF9">
    <property type="entry name" value="KINESIN-LIKE PROTEIN KIN-14U"/>
    <property type="match status" value="1"/>
</dbReference>
<dbReference type="EMBL" id="GISG01219486">
    <property type="protein sequence ID" value="MBA4663166.1"/>
    <property type="molecule type" value="Transcribed_RNA"/>
</dbReference>
<dbReference type="GO" id="GO:0003777">
    <property type="term" value="F:microtubule motor activity"/>
    <property type="evidence" value="ECO:0007669"/>
    <property type="project" value="InterPro"/>
</dbReference>
<keyword evidence="3 7" id="KW-0547">Nucleotide-binding</keyword>
<dbReference type="SUPFAM" id="SSF52540">
    <property type="entry name" value="P-loop containing nucleoside triphosphate hydrolases"/>
    <property type="match status" value="1"/>
</dbReference>
<evidence type="ECO:0000256" key="4">
    <source>
        <dbReference type="ARBA" id="ARBA00022840"/>
    </source>
</evidence>
<feature type="binding site" evidence="7">
    <location>
        <begin position="176"/>
        <end position="183"/>
    </location>
    <ligand>
        <name>ATP</name>
        <dbReference type="ChEBI" id="CHEBI:30616"/>
    </ligand>
</feature>
<dbReference type="AlphaFoldDB" id="A0A7C9EDU0"/>
<dbReference type="InterPro" id="IPR027640">
    <property type="entry name" value="Kinesin-like_fam"/>
</dbReference>
<name>A0A7C9EDU0_OPUST</name>
<evidence type="ECO:0000256" key="2">
    <source>
        <dbReference type="ARBA" id="ARBA00022701"/>
    </source>
</evidence>
<feature type="region of interest" description="Disordered" evidence="9">
    <location>
        <begin position="480"/>
        <end position="515"/>
    </location>
</feature>
<feature type="compositionally biased region" description="Basic and acidic residues" evidence="9">
    <location>
        <begin position="496"/>
        <end position="510"/>
    </location>
</feature>
<comment type="similarity">
    <text evidence="1">Belongs to the TRAFAC class myosin-kinesin ATPase superfamily. Kinesin family. KIN-14 subfamily.</text>
</comment>
<keyword evidence="11" id="KW-0378">Hydrolase</keyword>
<dbReference type="PROSITE" id="PS50067">
    <property type="entry name" value="KINESIN_MOTOR_2"/>
    <property type="match status" value="1"/>
</dbReference>
<accession>A0A7C9EDU0</accession>
<keyword evidence="2" id="KW-0493">Microtubule</keyword>
<dbReference type="InterPro" id="IPR001752">
    <property type="entry name" value="Kinesin_motor_dom"/>
</dbReference>
<dbReference type="Pfam" id="PF00225">
    <property type="entry name" value="Kinesin"/>
    <property type="match status" value="1"/>
</dbReference>
<dbReference type="PRINTS" id="PR00380">
    <property type="entry name" value="KINESINHEAVY"/>
</dbReference>
<keyword evidence="5 8" id="KW-0175">Coiled coil</keyword>
<dbReference type="InterPro" id="IPR036961">
    <property type="entry name" value="Kinesin_motor_dom_sf"/>
</dbReference>
<evidence type="ECO:0000256" key="1">
    <source>
        <dbReference type="ARBA" id="ARBA00010899"/>
    </source>
</evidence>
<reference evidence="11" key="1">
    <citation type="journal article" date="2013" name="J. Plant Res.">
        <title>Effect of fungi and light on seed germination of three Opuntia species from semiarid lands of central Mexico.</title>
        <authorList>
            <person name="Delgado-Sanchez P."/>
            <person name="Jimenez-Bremont J.F."/>
            <person name="Guerrero-Gonzalez Mde L."/>
            <person name="Flores J."/>
        </authorList>
    </citation>
    <scope>NUCLEOTIDE SEQUENCE</scope>
    <source>
        <tissue evidence="11">Cladode</tissue>
    </source>
</reference>
<proteinExistence type="inferred from homology"/>
<evidence type="ECO:0000256" key="5">
    <source>
        <dbReference type="ARBA" id="ARBA00023054"/>
    </source>
</evidence>
<dbReference type="GO" id="GO:0008017">
    <property type="term" value="F:microtubule binding"/>
    <property type="evidence" value="ECO:0007669"/>
    <property type="project" value="InterPro"/>
</dbReference>
<dbReference type="EC" id="3.6.1.3" evidence="11"/>
<reference evidence="11" key="2">
    <citation type="submission" date="2020-07" db="EMBL/GenBank/DDBJ databases">
        <authorList>
            <person name="Vera ALvarez R."/>
            <person name="Arias-Moreno D.M."/>
            <person name="Jimenez-Jacinto V."/>
            <person name="Jimenez-Bremont J.F."/>
            <person name="Swaminathan K."/>
            <person name="Moose S.P."/>
            <person name="Guerrero-Gonzalez M.L."/>
            <person name="Marino-Ramirez L."/>
            <person name="Landsman D."/>
            <person name="Rodriguez-Kessler M."/>
            <person name="Delgado-Sanchez P."/>
        </authorList>
    </citation>
    <scope>NUCLEOTIDE SEQUENCE</scope>
    <source>
        <tissue evidence="11">Cladode</tissue>
    </source>
</reference>
<dbReference type="GO" id="GO:0005874">
    <property type="term" value="C:microtubule"/>
    <property type="evidence" value="ECO:0007669"/>
    <property type="project" value="UniProtKB-KW"/>
</dbReference>
<feature type="coiled-coil region" evidence="8">
    <location>
        <begin position="57"/>
        <end position="84"/>
    </location>
</feature>
<keyword evidence="4 7" id="KW-0067">ATP-binding</keyword>
<dbReference type="GO" id="GO:0005524">
    <property type="term" value="F:ATP binding"/>
    <property type="evidence" value="ECO:0007669"/>
    <property type="project" value="UniProtKB-UniRule"/>
</dbReference>
<evidence type="ECO:0000259" key="10">
    <source>
        <dbReference type="PROSITE" id="PS50067"/>
    </source>
</evidence>
<dbReference type="GO" id="GO:0016787">
    <property type="term" value="F:hydrolase activity"/>
    <property type="evidence" value="ECO:0007669"/>
    <property type="project" value="UniProtKB-KW"/>
</dbReference>
<dbReference type="InterPro" id="IPR027417">
    <property type="entry name" value="P-loop_NTPase"/>
</dbReference>